<gene>
    <name evidence="1" type="ORF">CEXT_240991</name>
</gene>
<comment type="caution">
    <text evidence="1">The sequence shown here is derived from an EMBL/GenBank/DDBJ whole genome shotgun (WGS) entry which is preliminary data.</text>
</comment>
<dbReference type="AlphaFoldDB" id="A0AAV4PTN9"/>
<dbReference type="EMBL" id="BPLR01005073">
    <property type="protein sequence ID" value="GIX99638.1"/>
    <property type="molecule type" value="Genomic_DNA"/>
</dbReference>
<protein>
    <submittedName>
        <fullName evidence="1">Uncharacterized protein</fullName>
    </submittedName>
</protein>
<name>A0AAV4PTN9_CAEEX</name>
<evidence type="ECO:0000313" key="1">
    <source>
        <dbReference type="EMBL" id="GIX99638.1"/>
    </source>
</evidence>
<accession>A0AAV4PTN9</accession>
<evidence type="ECO:0000313" key="2">
    <source>
        <dbReference type="Proteomes" id="UP001054945"/>
    </source>
</evidence>
<proteinExistence type="predicted"/>
<sequence>MIFLSKTQARIIKKLITLTPERNPLDTHYSSKLFHLGTMRTYDVISPRPFCYVPVIANETDSENTETLSRPLTHICEDNESYEYLMKPHV</sequence>
<organism evidence="1 2">
    <name type="scientific">Caerostris extrusa</name>
    <name type="common">Bark spider</name>
    <name type="synonym">Caerostris bankana</name>
    <dbReference type="NCBI Taxonomy" id="172846"/>
    <lineage>
        <taxon>Eukaryota</taxon>
        <taxon>Metazoa</taxon>
        <taxon>Ecdysozoa</taxon>
        <taxon>Arthropoda</taxon>
        <taxon>Chelicerata</taxon>
        <taxon>Arachnida</taxon>
        <taxon>Araneae</taxon>
        <taxon>Araneomorphae</taxon>
        <taxon>Entelegynae</taxon>
        <taxon>Araneoidea</taxon>
        <taxon>Araneidae</taxon>
        <taxon>Caerostris</taxon>
    </lineage>
</organism>
<reference evidence="1 2" key="1">
    <citation type="submission" date="2021-06" db="EMBL/GenBank/DDBJ databases">
        <title>Caerostris extrusa draft genome.</title>
        <authorList>
            <person name="Kono N."/>
            <person name="Arakawa K."/>
        </authorList>
    </citation>
    <scope>NUCLEOTIDE SEQUENCE [LARGE SCALE GENOMIC DNA]</scope>
</reference>
<keyword evidence="2" id="KW-1185">Reference proteome</keyword>
<dbReference type="Proteomes" id="UP001054945">
    <property type="component" value="Unassembled WGS sequence"/>
</dbReference>